<gene>
    <name evidence="3" type="ORF">BC351_33765</name>
</gene>
<organism evidence="3 4">
    <name type="scientific">Paenibacillus ferrarius</name>
    <dbReference type="NCBI Taxonomy" id="1469647"/>
    <lineage>
        <taxon>Bacteria</taxon>
        <taxon>Bacillati</taxon>
        <taxon>Bacillota</taxon>
        <taxon>Bacilli</taxon>
        <taxon>Bacillales</taxon>
        <taxon>Paenibacillaceae</taxon>
        <taxon>Paenibacillus</taxon>
    </lineage>
</organism>
<keyword evidence="3" id="KW-0238">DNA-binding</keyword>
<proteinExistence type="predicted"/>
<dbReference type="Proteomes" id="UP000190626">
    <property type="component" value="Unassembled WGS sequence"/>
</dbReference>
<keyword evidence="4" id="KW-1185">Reference proteome</keyword>
<dbReference type="RefSeq" id="WP_079416640.1">
    <property type="nucleotide sequence ID" value="NZ_MBTG01000028.1"/>
</dbReference>
<dbReference type="Pfam" id="PF13280">
    <property type="entry name" value="WYL"/>
    <property type="match status" value="1"/>
</dbReference>
<sequence>MSKADHMLSILWLLKSQRRITAKQLAEKLEINIRTVYRYIDALCASGVPIIADSGHNGGYSLLGQFNDAPLVFDLDEQKALIHAAAFAQEAGYPYGEKLSQAIAKLKMYTNQDQLRQINLHEQGLDVIHPQADASEAVLLQEVEVAVAQSKTIHVQYQKGYGAVTEAREIDPYGLVCWKNKWYVVGHCRLRNEIRSFRVDRIRALDTRDTSFERPADFSARKFLLAGVLPESDKSVQLISVKITGKEQALDDLCGHWFLVHTLVERTQFEAHFRMEEGAIRLHFPYLLLTYGGTIQIKEPPLLKKLMVGITKNLYNYYAAAELD</sequence>
<evidence type="ECO:0000259" key="2">
    <source>
        <dbReference type="Pfam" id="PF13280"/>
    </source>
</evidence>
<dbReference type="InterPro" id="IPR036390">
    <property type="entry name" value="WH_DNA-bd_sf"/>
</dbReference>
<dbReference type="InterPro" id="IPR036388">
    <property type="entry name" value="WH-like_DNA-bd_sf"/>
</dbReference>
<evidence type="ECO:0000259" key="1">
    <source>
        <dbReference type="Pfam" id="PF08279"/>
    </source>
</evidence>
<dbReference type="PANTHER" id="PTHR34580">
    <property type="match status" value="1"/>
</dbReference>
<evidence type="ECO:0000313" key="3">
    <source>
        <dbReference type="EMBL" id="OPH51955.1"/>
    </source>
</evidence>
<comment type="caution">
    <text evidence="3">The sequence shown here is derived from an EMBL/GenBank/DDBJ whole genome shotgun (WGS) entry which is preliminary data.</text>
</comment>
<dbReference type="OrthoDB" id="9767131at2"/>
<dbReference type="EMBL" id="MBTG01000028">
    <property type="protein sequence ID" value="OPH51955.1"/>
    <property type="molecule type" value="Genomic_DNA"/>
</dbReference>
<accession>A0A1V4HE68</accession>
<dbReference type="AlphaFoldDB" id="A0A1V4HE68"/>
<reference evidence="4" key="1">
    <citation type="submission" date="2016-07" db="EMBL/GenBank/DDBJ databases">
        <authorList>
            <person name="Florea S."/>
            <person name="Webb J.S."/>
            <person name="Jaromczyk J."/>
            <person name="Schardl C.L."/>
        </authorList>
    </citation>
    <scope>NUCLEOTIDE SEQUENCE [LARGE SCALE GENOMIC DNA]</scope>
    <source>
        <strain evidence="4">CY1</strain>
    </source>
</reference>
<dbReference type="Gene3D" id="1.10.10.10">
    <property type="entry name" value="Winged helix-like DNA-binding domain superfamily/Winged helix DNA-binding domain"/>
    <property type="match status" value="1"/>
</dbReference>
<dbReference type="InterPro" id="IPR026881">
    <property type="entry name" value="WYL_dom"/>
</dbReference>
<dbReference type="PANTHER" id="PTHR34580:SF3">
    <property type="entry name" value="PROTEIN PAFB"/>
    <property type="match status" value="1"/>
</dbReference>
<dbReference type="PROSITE" id="PS52050">
    <property type="entry name" value="WYL"/>
    <property type="match status" value="1"/>
</dbReference>
<dbReference type="STRING" id="1469647.BC351_33765"/>
<dbReference type="InterPro" id="IPR051534">
    <property type="entry name" value="CBASS_pafABC_assoc_protein"/>
</dbReference>
<name>A0A1V4HE68_9BACL</name>
<protein>
    <submittedName>
        <fullName evidence="3">DNA-binding transcriptional regulator</fullName>
    </submittedName>
</protein>
<dbReference type="InterPro" id="IPR013196">
    <property type="entry name" value="HTH_11"/>
</dbReference>
<dbReference type="Pfam" id="PF08279">
    <property type="entry name" value="HTH_11"/>
    <property type="match status" value="1"/>
</dbReference>
<feature type="domain" description="Helix-turn-helix type 11" evidence="1">
    <location>
        <begin position="8"/>
        <end position="60"/>
    </location>
</feature>
<dbReference type="SUPFAM" id="SSF46785">
    <property type="entry name" value="Winged helix' DNA-binding domain"/>
    <property type="match status" value="1"/>
</dbReference>
<evidence type="ECO:0000313" key="4">
    <source>
        <dbReference type="Proteomes" id="UP000190626"/>
    </source>
</evidence>
<dbReference type="GO" id="GO:0003677">
    <property type="term" value="F:DNA binding"/>
    <property type="evidence" value="ECO:0007669"/>
    <property type="project" value="UniProtKB-KW"/>
</dbReference>
<feature type="domain" description="WYL" evidence="2">
    <location>
        <begin position="139"/>
        <end position="205"/>
    </location>
</feature>